<dbReference type="InterPro" id="IPR011990">
    <property type="entry name" value="TPR-like_helical_dom_sf"/>
</dbReference>
<dbReference type="AlphaFoldDB" id="A0A0N9XZY1"/>
<organism evidence="5 6">
    <name type="scientific">Mycolicibacterium fortuitum</name>
    <name type="common">Mycobacterium fortuitum</name>
    <dbReference type="NCBI Taxonomy" id="1766"/>
    <lineage>
        <taxon>Bacteria</taxon>
        <taxon>Bacillati</taxon>
        <taxon>Actinomycetota</taxon>
        <taxon>Actinomycetes</taxon>
        <taxon>Mycobacteriales</taxon>
        <taxon>Mycobacteriaceae</taxon>
        <taxon>Mycolicibacterium</taxon>
    </lineage>
</organism>
<evidence type="ECO:0000313" key="6">
    <source>
        <dbReference type="Proteomes" id="UP000057134"/>
    </source>
</evidence>
<dbReference type="Gene3D" id="1.25.40.10">
    <property type="entry name" value="Tetratricopeptide repeat domain"/>
    <property type="match status" value="1"/>
</dbReference>
<keyword evidence="6" id="KW-1185">Reference proteome</keyword>
<dbReference type="PANTHER" id="PTHR44688">
    <property type="entry name" value="DNA-BINDING TRANSCRIPTIONAL ACTIVATOR DEVR_DOSR"/>
    <property type="match status" value="1"/>
</dbReference>
<dbReference type="SMART" id="SM00421">
    <property type="entry name" value="HTH_LUXR"/>
    <property type="match status" value="1"/>
</dbReference>
<dbReference type="Pfam" id="PF00196">
    <property type="entry name" value="GerE"/>
    <property type="match status" value="1"/>
</dbReference>
<keyword evidence="2" id="KW-0238">DNA-binding</keyword>
<dbReference type="Gene3D" id="1.10.10.10">
    <property type="entry name" value="Winged helix-like DNA-binding domain superfamily/Winged helix DNA-binding domain"/>
    <property type="match status" value="1"/>
</dbReference>
<evidence type="ECO:0000313" key="5">
    <source>
        <dbReference type="EMBL" id="ALI24042.1"/>
    </source>
</evidence>
<dbReference type="PRINTS" id="PR00038">
    <property type="entry name" value="HTHLUXR"/>
</dbReference>
<evidence type="ECO:0000256" key="1">
    <source>
        <dbReference type="ARBA" id="ARBA00023015"/>
    </source>
</evidence>
<dbReference type="InterPro" id="IPR016032">
    <property type="entry name" value="Sig_transdc_resp-reg_C-effctor"/>
</dbReference>
<proteinExistence type="predicted"/>
<sequence>MKLAGREEELATIRRCLGGPGIHHGVVIVGSAGVGKTRLAREALSHASASGHRTNWFVGTESARAIPLGAFTGSITQSMCDPLPDVRRLIDSFVAQQRMGKVVVGVDDAHLLDPLSAHVVHQLAQTQGVRLVVTARSGGPEPDAVTALWKDGLLDRIDLEPLTVIAATTLIESAVSGPVDSRSARRFWKLTGGNALYLLQLVKDQIAAGRMCKSAGVWMWAGDVAVSQSISDMVGRRLGQLEPGMALVLDTLSQCEPLSVDILADLVNPADLEAAEQMHLVRVERDGRGLVATLAHPLYGELRRATAGEMHLSRIRGKIARRLASEADGDMRATVRRALLALNSDLPPDPELYLTAARCAAVLLDPDAADRFASAAAECGAPEAAPMRAMTLIMLSRGEEAEAVLRDISTDGRPDSHHWATVRAANLAWMLSRPRDAGLILEKLSTTDESDEQRMERLAMQACVDAVLGHCVSAEENARTALDSGGLPDLHAMMASIALMMAFGALGHVDEINDVAEQAIERATSSFESSPMRFWLGAVHARACRLTGGIDDITAMAERLDESARDMPGLVYANLAHLLGHAELVRADLGAAVKHLHEAYAGAETHEITTGLRVASCFSLAEAYAKLGQAEAATEALARAEQWVPEDYVFMNTAMSVATGWTLAAGGALTDAIGLLRKAAHDAAQRGQPTHELLCLQTAAQWGDSAGAARARELADSLKLPLAETVAGHIQALAADDGAGLLTAAQEYRALGDRATATDALAQAAVAFGRRGQGKRSAYAAALAQESADECGGLCTPALRNPAGQPLTGRQREIVELVVAGLSNKQIAERLVMSVRSVEGHLYRACQRVGASSREQLAAIIRRGPTAR</sequence>
<dbReference type="KEGG" id="mft:XA26_01760"/>
<feature type="domain" description="HTH luxR-type" evidence="4">
    <location>
        <begin position="800"/>
        <end position="865"/>
    </location>
</feature>
<dbReference type="PROSITE" id="PS00622">
    <property type="entry name" value="HTH_LUXR_1"/>
    <property type="match status" value="1"/>
</dbReference>
<reference evidence="5 6" key="1">
    <citation type="journal article" date="2015" name="MBio">
        <title>Enzymatic Degradation of Phenazines Can Generate Energy and Protect Sensitive Organisms from Toxicity.</title>
        <authorList>
            <person name="Costa K.C."/>
            <person name="Bergkessel M."/>
            <person name="Saunders S."/>
            <person name="Korlach J."/>
            <person name="Newman D.K."/>
        </authorList>
    </citation>
    <scope>NUCLEOTIDE SEQUENCE [LARGE SCALE GENOMIC DNA]</scope>
    <source>
        <strain evidence="5 6">CT6</strain>
    </source>
</reference>
<dbReference type="STRING" id="1766.XA26_01760"/>
<dbReference type="EMBL" id="CP011269">
    <property type="protein sequence ID" value="ALI24042.1"/>
    <property type="molecule type" value="Genomic_DNA"/>
</dbReference>
<dbReference type="PROSITE" id="PS50043">
    <property type="entry name" value="HTH_LUXR_2"/>
    <property type="match status" value="1"/>
</dbReference>
<dbReference type="InterPro" id="IPR036388">
    <property type="entry name" value="WH-like_DNA-bd_sf"/>
</dbReference>
<dbReference type="SUPFAM" id="SSF46894">
    <property type="entry name" value="C-terminal effector domain of the bipartite response regulators"/>
    <property type="match status" value="1"/>
</dbReference>
<evidence type="ECO:0000256" key="2">
    <source>
        <dbReference type="ARBA" id="ARBA00023125"/>
    </source>
</evidence>
<dbReference type="Proteomes" id="UP000057134">
    <property type="component" value="Chromosome"/>
</dbReference>
<evidence type="ECO:0000256" key="3">
    <source>
        <dbReference type="ARBA" id="ARBA00023163"/>
    </source>
</evidence>
<dbReference type="GO" id="GO:0006355">
    <property type="term" value="P:regulation of DNA-templated transcription"/>
    <property type="evidence" value="ECO:0007669"/>
    <property type="project" value="InterPro"/>
</dbReference>
<gene>
    <name evidence="5" type="ORF">XA26_01760</name>
</gene>
<keyword evidence="3" id="KW-0804">Transcription</keyword>
<keyword evidence="1" id="KW-0805">Transcription regulation</keyword>
<dbReference type="InterPro" id="IPR000792">
    <property type="entry name" value="Tscrpt_reg_LuxR_C"/>
</dbReference>
<dbReference type="InterPro" id="IPR041664">
    <property type="entry name" value="AAA_16"/>
</dbReference>
<dbReference type="PATRIC" id="fig|1766.6.peg.173"/>
<dbReference type="RefSeq" id="WP_054600732.1">
    <property type="nucleotide sequence ID" value="NZ_CP011269.1"/>
</dbReference>
<dbReference type="Pfam" id="PF13191">
    <property type="entry name" value="AAA_16"/>
    <property type="match status" value="1"/>
</dbReference>
<dbReference type="CDD" id="cd06170">
    <property type="entry name" value="LuxR_C_like"/>
    <property type="match status" value="1"/>
</dbReference>
<evidence type="ECO:0000259" key="4">
    <source>
        <dbReference type="PROSITE" id="PS50043"/>
    </source>
</evidence>
<accession>A0A0N9XZY1</accession>
<dbReference type="SUPFAM" id="SSF52540">
    <property type="entry name" value="P-loop containing nucleoside triphosphate hydrolases"/>
    <property type="match status" value="1"/>
</dbReference>
<protein>
    <recommendedName>
        <fullName evidence="4">HTH luxR-type domain-containing protein</fullName>
    </recommendedName>
</protein>
<dbReference type="PANTHER" id="PTHR44688:SF16">
    <property type="entry name" value="DNA-BINDING TRANSCRIPTIONAL ACTIVATOR DEVR_DOSR"/>
    <property type="match status" value="1"/>
</dbReference>
<name>A0A0N9XZY1_MYCFO</name>
<dbReference type="GO" id="GO:0003677">
    <property type="term" value="F:DNA binding"/>
    <property type="evidence" value="ECO:0007669"/>
    <property type="project" value="UniProtKB-KW"/>
</dbReference>
<dbReference type="Gene3D" id="3.40.50.300">
    <property type="entry name" value="P-loop containing nucleotide triphosphate hydrolases"/>
    <property type="match status" value="1"/>
</dbReference>
<dbReference type="InterPro" id="IPR027417">
    <property type="entry name" value="P-loop_NTPase"/>
</dbReference>